<dbReference type="Pfam" id="PF25471">
    <property type="entry name" value="TM_PetC"/>
    <property type="match status" value="1"/>
</dbReference>
<dbReference type="GO" id="GO:0003723">
    <property type="term" value="F:RNA binding"/>
    <property type="evidence" value="ECO:0007669"/>
    <property type="project" value="InterPro"/>
</dbReference>
<name>A0AAV9FK50_ACOCL</name>
<dbReference type="Proteomes" id="UP001180020">
    <property type="component" value="Unassembled WGS sequence"/>
</dbReference>
<dbReference type="Pfam" id="PF20431">
    <property type="entry name" value="E_motif"/>
    <property type="match status" value="1"/>
</dbReference>
<protein>
    <submittedName>
        <fullName evidence="6">Pentatricopeptide repeat-containing protein</fullName>
    </submittedName>
</protein>
<dbReference type="PANTHER" id="PTHR47926:SF535">
    <property type="entry name" value="PENTACOTRIPEPTIDE-REPEAT REGION OF PRORP DOMAIN-CONTAINING PROTEIN"/>
    <property type="match status" value="1"/>
</dbReference>
<evidence type="ECO:0000256" key="2">
    <source>
        <dbReference type="ARBA" id="ARBA00022737"/>
    </source>
</evidence>
<evidence type="ECO:0000256" key="1">
    <source>
        <dbReference type="ARBA" id="ARBA00004167"/>
    </source>
</evidence>
<reference evidence="6" key="1">
    <citation type="journal article" date="2023" name="Nat. Commun.">
        <title>Diploid and tetraploid genomes of Acorus and the evolution of monocots.</title>
        <authorList>
            <person name="Ma L."/>
            <person name="Liu K.W."/>
            <person name="Li Z."/>
            <person name="Hsiao Y.Y."/>
            <person name="Qi Y."/>
            <person name="Fu T."/>
            <person name="Tang G.D."/>
            <person name="Zhang D."/>
            <person name="Sun W.H."/>
            <person name="Liu D.K."/>
            <person name="Li Y."/>
            <person name="Chen G.Z."/>
            <person name="Liu X.D."/>
            <person name="Liao X.Y."/>
            <person name="Jiang Y.T."/>
            <person name="Yu X."/>
            <person name="Hao Y."/>
            <person name="Huang J."/>
            <person name="Zhao X.W."/>
            <person name="Ke S."/>
            <person name="Chen Y.Y."/>
            <person name="Wu W.L."/>
            <person name="Hsu J.L."/>
            <person name="Lin Y.F."/>
            <person name="Huang M.D."/>
            <person name="Li C.Y."/>
            <person name="Huang L."/>
            <person name="Wang Z.W."/>
            <person name="Zhao X."/>
            <person name="Zhong W.Y."/>
            <person name="Peng D.H."/>
            <person name="Ahmad S."/>
            <person name="Lan S."/>
            <person name="Zhang J.S."/>
            <person name="Tsai W.C."/>
            <person name="Van de Peer Y."/>
            <person name="Liu Z.J."/>
        </authorList>
    </citation>
    <scope>NUCLEOTIDE SEQUENCE</scope>
    <source>
        <strain evidence="6">CP</strain>
    </source>
</reference>
<dbReference type="EMBL" id="JAUJYO010000001">
    <property type="protein sequence ID" value="KAK1325308.1"/>
    <property type="molecule type" value="Genomic_DNA"/>
</dbReference>
<evidence type="ECO:0000259" key="5">
    <source>
        <dbReference type="Pfam" id="PF25471"/>
    </source>
</evidence>
<dbReference type="GO" id="GO:0016020">
    <property type="term" value="C:membrane"/>
    <property type="evidence" value="ECO:0007669"/>
    <property type="project" value="UniProtKB-SubCell"/>
</dbReference>
<reference evidence="6" key="2">
    <citation type="submission" date="2023-06" db="EMBL/GenBank/DDBJ databases">
        <authorList>
            <person name="Ma L."/>
            <person name="Liu K.-W."/>
            <person name="Li Z."/>
            <person name="Hsiao Y.-Y."/>
            <person name="Qi Y."/>
            <person name="Fu T."/>
            <person name="Tang G."/>
            <person name="Zhang D."/>
            <person name="Sun W.-H."/>
            <person name="Liu D.-K."/>
            <person name="Li Y."/>
            <person name="Chen G.-Z."/>
            <person name="Liu X.-D."/>
            <person name="Liao X.-Y."/>
            <person name="Jiang Y.-T."/>
            <person name="Yu X."/>
            <person name="Hao Y."/>
            <person name="Huang J."/>
            <person name="Zhao X.-W."/>
            <person name="Ke S."/>
            <person name="Chen Y.-Y."/>
            <person name="Wu W.-L."/>
            <person name="Hsu J.-L."/>
            <person name="Lin Y.-F."/>
            <person name="Huang M.-D."/>
            <person name="Li C.-Y."/>
            <person name="Huang L."/>
            <person name="Wang Z.-W."/>
            <person name="Zhao X."/>
            <person name="Zhong W.-Y."/>
            <person name="Peng D.-H."/>
            <person name="Ahmad S."/>
            <person name="Lan S."/>
            <person name="Zhang J.-S."/>
            <person name="Tsai W.-C."/>
            <person name="Van De Peer Y."/>
            <person name="Liu Z.-J."/>
        </authorList>
    </citation>
    <scope>NUCLEOTIDE SEQUENCE</scope>
    <source>
        <strain evidence="6">CP</strain>
        <tissue evidence="6">Leaves</tissue>
    </source>
</reference>
<feature type="domain" description="Cytochrome b6-f complex iron-sulfur subunit-like transmembrane anchor" evidence="5">
    <location>
        <begin position="538"/>
        <end position="585"/>
    </location>
</feature>
<dbReference type="PROSITE" id="PS51375">
    <property type="entry name" value="PPR"/>
    <property type="match status" value="5"/>
</dbReference>
<organism evidence="6 7">
    <name type="scientific">Acorus calamus</name>
    <name type="common">Sweet flag</name>
    <dbReference type="NCBI Taxonomy" id="4465"/>
    <lineage>
        <taxon>Eukaryota</taxon>
        <taxon>Viridiplantae</taxon>
        <taxon>Streptophyta</taxon>
        <taxon>Embryophyta</taxon>
        <taxon>Tracheophyta</taxon>
        <taxon>Spermatophyta</taxon>
        <taxon>Magnoliopsida</taxon>
        <taxon>Liliopsida</taxon>
        <taxon>Acoraceae</taxon>
        <taxon>Acorus</taxon>
    </lineage>
</organism>
<feature type="repeat" description="PPR" evidence="3">
    <location>
        <begin position="290"/>
        <end position="320"/>
    </location>
</feature>
<dbReference type="GO" id="GO:0009451">
    <property type="term" value="P:RNA modification"/>
    <property type="evidence" value="ECO:0007669"/>
    <property type="project" value="InterPro"/>
</dbReference>
<dbReference type="Gene3D" id="1.20.5.700">
    <property type="entry name" value="Single helix bin"/>
    <property type="match status" value="1"/>
</dbReference>
<comment type="caution">
    <text evidence="6">The sequence shown here is derived from an EMBL/GenBank/DDBJ whole genome shotgun (WGS) entry which is preliminary data.</text>
</comment>
<feature type="region of interest" description="Disordered" evidence="4">
    <location>
        <begin position="647"/>
        <end position="669"/>
    </location>
</feature>
<dbReference type="SUPFAM" id="SSF81502">
    <property type="entry name" value="ISP transmembrane anchor"/>
    <property type="match status" value="1"/>
</dbReference>
<comment type="subcellular location">
    <subcellularLocation>
        <location evidence="1">Membrane</location>
        <topology evidence="1">Single-pass membrane protein</topology>
    </subcellularLocation>
</comment>
<evidence type="ECO:0000313" key="7">
    <source>
        <dbReference type="Proteomes" id="UP001180020"/>
    </source>
</evidence>
<proteinExistence type="predicted"/>
<feature type="repeat" description="PPR" evidence="3">
    <location>
        <begin position="321"/>
        <end position="351"/>
    </location>
</feature>
<dbReference type="FunFam" id="1.20.5.700:FF:000002">
    <property type="entry name" value="Cytochrome b6-f complex iron-sulfur subunit"/>
    <property type="match status" value="1"/>
</dbReference>
<dbReference type="InterPro" id="IPR011990">
    <property type="entry name" value="TPR-like_helical_dom_sf"/>
</dbReference>
<feature type="repeat" description="PPR" evidence="3">
    <location>
        <begin position="157"/>
        <end position="191"/>
    </location>
</feature>
<dbReference type="InterPro" id="IPR046960">
    <property type="entry name" value="PPR_At4g14850-like_plant"/>
</dbReference>
<evidence type="ECO:0000256" key="3">
    <source>
        <dbReference type="PROSITE-ProRule" id="PRU00708"/>
    </source>
</evidence>
<feature type="repeat" description="PPR" evidence="3">
    <location>
        <begin position="87"/>
        <end position="121"/>
    </location>
</feature>
<dbReference type="InterPro" id="IPR046848">
    <property type="entry name" value="E_motif"/>
</dbReference>
<dbReference type="Gene3D" id="1.25.40.10">
    <property type="entry name" value="Tetratricopeptide repeat domain"/>
    <property type="match status" value="3"/>
</dbReference>
<evidence type="ECO:0000256" key="4">
    <source>
        <dbReference type="SAM" id="MobiDB-lite"/>
    </source>
</evidence>
<dbReference type="PANTHER" id="PTHR47926">
    <property type="entry name" value="PENTATRICOPEPTIDE REPEAT-CONTAINING PROTEIN"/>
    <property type="match status" value="1"/>
</dbReference>
<dbReference type="Pfam" id="PF13041">
    <property type="entry name" value="PPR_2"/>
    <property type="match status" value="2"/>
</dbReference>
<keyword evidence="2" id="KW-0677">Repeat</keyword>
<dbReference type="AlphaFoldDB" id="A0AAV9FK50"/>
<feature type="repeat" description="PPR" evidence="3">
    <location>
        <begin position="219"/>
        <end position="254"/>
    </location>
</feature>
<dbReference type="Pfam" id="PF01535">
    <property type="entry name" value="PPR"/>
    <property type="match status" value="3"/>
</dbReference>
<dbReference type="NCBIfam" id="TIGR00756">
    <property type="entry name" value="PPR"/>
    <property type="match status" value="6"/>
</dbReference>
<keyword evidence="7" id="KW-1185">Reference proteome</keyword>
<accession>A0AAV9FK50</accession>
<evidence type="ECO:0000313" key="6">
    <source>
        <dbReference type="EMBL" id="KAK1325308.1"/>
    </source>
</evidence>
<dbReference type="FunFam" id="1.25.40.10:FF:000090">
    <property type="entry name" value="Pentatricopeptide repeat-containing protein, chloroplastic"/>
    <property type="match status" value="1"/>
</dbReference>
<dbReference type="InterPro" id="IPR002885">
    <property type="entry name" value="PPR_rpt"/>
</dbReference>
<gene>
    <name evidence="6" type="primary">PCMP-E34</name>
    <name evidence="6" type="ORF">QJS10_CPA01g01094</name>
</gene>
<sequence length="669" mass="72695">MKNGLRPITPLIRSTTTNHHNHLSISSSLQTYIDSPTPSQGQKIHSHLIKSGFRPNTNLSIKLQILYIKCGQLSYARQMFDQIPHQTLSAYNFMISAYIKQCRTDDSLALLRKLAFSDEKPDGFSFSMALKLSSSLNSLNLAREVHTQIVKCGCESDDVLFTALVDSYAKNARVGYARLVFDEMSRRNIVCGTAMITGYMNQRSFGDAEDIFDRMVDKDVVVFNAMIEGYSRTAETAMRALEIYDSMRSLGFSPTVSTFSSVIGACSVLAAFDFATQVHAQLVKFNALANVKPASALVDTYCKCGKIGEARALFDRMAERNVFSWTSMIDGYGRNGVPREALLLFEQMRKTEKVRPNHVTFLGVLSACAHAGWVCEGRAIFESMESDYALTPRMEHYACMVDALGRAGRLGEALQFIEGMPERAGLDVWGALLGAARVHGDIGMANLAAREMFEGERGGRAGAYVALSNVLAEAGEWEGVREVREMMVERGVAKNSGQSWVGADEGLRGFGVGDQNRALKGSSKRAGKVTCQATSIPADRVPDMEKRKLMNLLLLGAISLPTAGMLVPYATFFAPPGSGGAGGGTVAKDALGNDVIAAEWLKNHGPGDRTLTQGLKSLALAHADVDEGKVVFVPWVETDFRTGSYDKSCLQGQRSQGGRLGPGPTQAMG</sequence>
<dbReference type="InterPro" id="IPR057415">
    <property type="entry name" value="TM_PetC"/>
</dbReference>